<gene>
    <name evidence="1" type="ORF">KM295_07275</name>
</gene>
<organism evidence="1 2">
    <name type="scientific">Natronomonas aquatica</name>
    <dbReference type="NCBI Taxonomy" id="2841590"/>
    <lineage>
        <taxon>Archaea</taxon>
        <taxon>Methanobacteriati</taxon>
        <taxon>Methanobacteriota</taxon>
        <taxon>Stenosarchaea group</taxon>
        <taxon>Halobacteria</taxon>
        <taxon>Halobacteriales</taxon>
        <taxon>Natronomonadaceae</taxon>
        <taxon>Natronomonas</taxon>
    </lineage>
</organism>
<dbReference type="InterPro" id="IPR019587">
    <property type="entry name" value="Polyketide_cyclase/dehydratase"/>
</dbReference>
<proteinExistence type="predicted"/>
<dbReference type="EMBL" id="JAHLKM010000007">
    <property type="protein sequence ID" value="MCQ4333281.1"/>
    <property type="molecule type" value="Genomic_DNA"/>
</dbReference>
<accession>A0A9R1D5N2</accession>
<dbReference type="Gene3D" id="3.30.530.20">
    <property type="match status" value="1"/>
</dbReference>
<dbReference type="RefSeq" id="WP_256029305.1">
    <property type="nucleotide sequence ID" value="NZ_JAHLKM010000007.1"/>
</dbReference>
<keyword evidence="2" id="KW-1185">Reference proteome</keyword>
<dbReference type="InterPro" id="IPR023393">
    <property type="entry name" value="START-like_dom_sf"/>
</dbReference>
<reference evidence="1" key="1">
    <citation type="journal article" date="2023" name="Front. Microbiol.">
        <title>Genomic-based phylogenetic and metabolic analyses of the genus Natronomonas, and description of Natronomonas aquatica sp. nov.</title>
        <authorList>
            <person name="Garcia-Roldan A."/>
            <person name="Duran-Viseras A."/>
            <person name="de la Haba R.R."/>
            <person name="Corral P."/>
            <person name="Sanchez-Porro C."/>
            <person name="Ventosa A."/>
        </authorList>
    </citation>
    <scope>NUCLEOTIDE SEQUENCE</scope>
    <source>
        <strain evidence="1">F2-12</strain>
    </source>
</reference>
<evidence type="ECO:0000313" key="2">
    <source>
        <dbReference type="Proteomes" id="UP001139494"/>
    </source>
</evidence>
<dbReference type="CDD" id="cd07820">
    <property type="entry name" value="SRPBCC_3"/>
    <property type="match status" value="1"/>
</dbReference>
<protein>
    <submittedName>
        <fullName evidence="1">SRPBCC family protein</fullName>
    </submittedName>
</protein>
<dbReference type="Pfam" id="PF10604">
    <property type="entry name" value="Polyketide_cyc2"/>
    <property type="match status" value="1"/>
</dbReference>
<sequence>MVTYRRKTWVEAPFEEVWEFHSRIDGLEALTPGFMHLEIDRVTGPDGDTDPEVLEAGSRIEMSVRPFGVGQRRRIVSVITDRTREGGAGSFRDVMEEGPFAEWAHTHRFFDDGDRTRLVDQVKYRLPGGPLGRAVSPLGRIGLAPMFRDRHRTTKQLLEGERELPRDRP</sequence>
<evidence type="ECO:0000313" key="1">
    <source>
        <dbReference type="EMBL" id="MCQ4333281.1"/>
    </source>
</evidence>
<name>A0A9R1D5N2_9EURY</name>
<dbReference type="SUPFAM" id="SSF55961">
    <property type="entry name" value="Bet v1-like"/>
    <property type="match status" value="1"/>
</dbReference>
<dbReference type="AlphaFoldDB" id="A0A9R1D5N2"/>
<comment type="caution">
    <text evidence="1">The sequence shown here is derived from an EMBL/GenBank/DDBJ whole genome shotgun (WGS) entry which is preliminary data.</text>
</comment>
<dbReference type="Proteomes" id="UP001139494">
    <property type="component" value="Unassembled WGS sequence"/>
</dbReference>